<accession>A0A9P3CHH5</accession>
<dbReference type="OrthoDB" id="3650837at2759"/>
<evidence type="ECO:0000313" key="3">
    <source>
        <dbReference type="Proteomes" id="UP000825890"/>
    </source>
</evidence>
<feature type="compositionally biased region" description="Polar residues" evidence="1">
    <location>
        <begin position="474"/>
        <end position="487"/>
    </location>
</feature>
<dbReference type="AlphaFoldDB" id="A0A9P3CHH5"/>
<comment type="caution">
    <text evidence="2">The sequence shown here is derived from an EMBL/GenBank/DDBJ whole genome shotgun (WGS) entry which is preliminary data.</text>
</comment>
<proteinExistence type="predicted"/>
<feature type="compositionally biased region" description="Polar residues" evidence="1">
    <location>
        <begin position="497"/>
        <end position="507"/>
    </location>
</feature>
<protein>
    <submittedName>
        <fullName evidence="2">Uncharacterized protein</fullName>
    </submittedName>
</protein>
<sequence length="516" mass="58730">MNELGDPDTSIGGPIISAADEEAKEAQEDAPKDTTKDGDENRSTSPEYFNSSCECNGMICNFCELVPETFERGFNDFDAILDVITSPDFASCDCKSCWMEATVNMSAEVHNNAPIGRGFLPSMYIDDVSDIKNPNNRAYDESTVQELRRFISDRGLEDPWPGKLMMKWYYIRFLESADRERSFDFLGLPTEMRLEVYRWLLVNESREERYTAILSTSKLIRKEALDVLHGENVLQCKFSICHMQVLEIDGEGYAIPLYDREGSWNIFPYSQVFSKCHRMEIHLTYNNMPGTHEPCLSAFNAHLTVLASSLMDNHCLKHLKVILNFDEHLFDKGFAAALYPLRRLRNISKVEVVGKISEQYRLPIVTEMQGSGPSFNTFKQMKLLLDESFGQRELFEKAAGLDDDEDGSVSEAGDLVRITKLDELTYSVLRHNWDSFKSSSLEQRLQALLAKLRDVLDQFSVPEVRRLLDGIASSKSTRQTNDSSTTLDDAKKRCSDSPENTNMTSTAEEVDWPRLE</sequence>
<feature type="compositionally biased region" description="Basic and acidic residues" evidence="1">
    <location>
        <begin position="24"/>
        <end position="42"/>
    </location>
</feature>
<reference evidence="2 3" key="1">
    <citation type="submission" date="2021-01" db="EMBL/GenBank/DDBJ databases">
        <title>Cercospora kikuchii MAFF 305040 whole genome shotgun sequence.</title>
        <authorList>
            <person name="Kashiwa T."/>
            <person name="Suzuki T."/>
        </authorList>
    </citation>
    <scope>NUCLEOTIDE SEQUENCE [LARGE SCALE GENOMIC DNA]</scope>
    <source>
        <strain evidence="2 3">MAFF 305040</strain>
    </source>
</reference>
<evidence type="ECO:0000313" key="2">
    <source>
        <dbReference type="EMBL" id="GIZ38698.1"/>
    </source>
</evidence>
<dbReference type="GeneID" id="68287680"/>
<evidence type="ECO:0000256" key="1">
    <source>
        <dbReference type="SAM" id="MobiDB-lite"/>
    </source>
</evidence>
<name>A0A9P3CHH5_9PEZI</name>
<dbReference type="EMBL" id="BOLY01000001">
    <property type="protein sequence ID" value="GIZ38698.1"/>
    <property type="molecule type" value="Genomic_DNA"/>
</dbReference>
<feature type="region of interest" description="Disordered" evidence="1">
    <location>
        <begin position="1"/>
        <end position="46"/>
    </location>
</feature>
<keyword evidence="3" id="KW-1185">Reference proteome</keyword>
<dbReference type="RefSeq" id="XP_044653185.1">
    <property type="nucleotide sequence ID" value="XM_044797250.1"/>
</dbReference>
<organism evidence="2 3">
    <name type="scientific">Cercospora kikuchii</name>
    <dbReference type="NCBI Taxonomy" id="84275"/>
    <lineage>
        <taxon>Eukaryota</taxon>
        <taxon>Fungi</taxon>
        <taxon>Dikarya</taxon>
        <taxon>Ascomycota</taxon>
        <taxon>Pezizomycotina</taxon>
        <taxon>Dothideomycetes</taxon>
        <taxon>Dothideomycetidae</taxon>
        <taxon>Mycosphaerellales</taxon>
        <taxon>Mycosphaerellaceae</taxon>
        <taxon>Cercospora</taxon>
    </lineage>
</organism>
<gene>
    <name evidence="2" type="ORF">CKM354_000210500</name>
</gene>
<dbReference type="Proteomes" id="UP000825890">
    <property type="component" value="Unassembled WGS sequence"/>
</dbReference>
<feature type="region of interest" description="Disordered" evidence="1">
    <location>
        <begin position="474"/>
        <end position="516"/>
    </location>
</feature>